<proteinExistence type="predicted"/>
<dbReference type="RefSeq" id="WP_193120600.1">
    <property type="nucleotide sequence ID" value="NZ_JADBGI010000003.1"/>
</dbReference>
<evidence type="ECO:0000256" key="1">
    <source>
        <dbReference type="SAM" id="MobiDB-lite"/>
    </source>
</evidence>
<gene>
    <name evidence="2" type="ORF">IDM40_04445</name>
</gene>
<evidence type="ECO:0000313" key="2">
    <source>
        <dbReference type="EMBL" id="MBE2997961.1"/>
    </source>
</evidence>
<feature type="compositionally biased region" description="Basic and acidic residues" evidence="1">
    <location>
        <begin position="538"/>
        <end position="547"/>
    </location>
</feature>
<dbReference type="Gene3D" id="3.40.50.2000">
    <property type="entry name" value="Glycogen Phosphorylase B"/>
    <property type="match status" value="1"/>
</dbReference>
<evidence type="ECO:0000313" key="3">
    <source>
        <dbReference type="Proteomes" id="UP000806528"/>
    </source>
</evidence>
<dbReference type="SUPFAM" id="SSF53756">
    <property type="entry name" value="UDP-Glycosyltransferase/glycogen phosphorylase"/>
    <property type="match status" value="1"/>
</dbReference>
<sequence>MSRYLFITNSGKVEDGGHVLNHELTTSLARQGHEVHLLMLGASEIERPGVVAHDVRDPGLPAQEESRIEAALGRCRFPVDRVSVELAERFPLLDRTAKGLPTDPSAFTAVVGFGDVTGPAALDIRSRFYPGAVAVNGITMDPEGLFKAIDAPELGASRIAAHRATFAGSDLLFAHGIKSERDALRLTASHPGTETSTPVYSFLPGTRISDSPTWNGEGTMNVLMLGRMGDPNKGAVDTAMAVGELRSFEGRDITLTLRGVSSGDMDPLSDTMEQHVGPEWRTFVKVEPFTDSAEEKARSIHESHAMVMATESEAYGLAANEYLAHGKPLLVAEGNGNGYAEVLKSWEGMPETARRLVIDDSNTTNVRGSAIAPSDPAAPPVTGRHEAIKNAISDLHDHYDEYAHAARAAREELRHYSPDDMARSIDKAVTERHEGVVRHTRQTPDGGLRPTHGHEVTAGLPEHLKGIALDPAPSEQRAAADTGGSGPPSADRAPTSAQPQAPSFLGKSTATSSTGKADAGGEPPRRPPQHSSPGSVPQEKRSNSVSR</sequence>
<comment type="caution">
    <text evidence="2">The sequence shown here is derived from an EMBL/GenBank/DDBJ whole genome shotgun (WGS) entry which is preliminary data.</text>
</comment>
<dbReference type="Proteomes" id="UP000806528">
    <property type="component" value="Unassembled WGS sequence"/>
</dbReference>
<feature type="region of interest" description="Disordered" evidence="1">
    <location>
        <begin position="473"/>
        <end position="547"/>
    </location>
</feature>
<dbReference type="EMBL" id="JADBGI010000003">
    <property type="protein sequence ID" value="MBE2997961.1"/>
    <property type="molecule type" value="Genomic_DNA"/>
</dbReference>
<keyword evidence="3" id="KW-1185">Reference proteome</keyword>
<reference evidence="2 3" key="1">
    <citation type="submission" date="2020-09" db="EMBL/GenBank/DDBJ databases">
        <title>Diversity and distribution of actinomycetes associated with coral in the coast of Hainan.</title>
        <authorList>
            <person name="Li F."/>
        </authorList>
    </citation>
    <scope>NUCLEOTIDE SEQUENCE [LARGE SCALE GENOMIC DNA]</scope>
    <source>
        <strain evidence="2 3">HNM0947</strain>
    </source>
</reference>
<accession>A0ABR9P2A6</accession>
<protein>
    <submittedName>
        <fullName evidence="2">Glycosyltransferase family 1 protein</fullName>
    </submittedName>
</protein>
<organism evidence="2 3">
    <name type="scientific">Nocardiopsis coralli</name>
    <dbReference type="NCBI Taxonomy" id="2772213"/>
    <lineage>
        <taxon>Bacteria</taxon>
        <taxon>Bacillati</taxon>
        <taxon>Actinomycetota</taxon>
        <taxon>Actinomycetes</taxon>
        <taxon>Streptosporangiales</taxon>
        <taxon>Nocardiopsidaceae</taxon>
        <taxon>Nocardiopsis</taxon>
    </lineage>
</organism>
<dbReference type="Pfam" id="PF20706">
    <property type="entry name" value="GT4-conflict"/>
    <property type="match status" value="1"/>
</dbReference>
<feature type="compositionally biased region" description="Polar residues" evidence="1">
    <location>
        <begin position="495"/>
        <end position="515"/>
    </location>
</feature>
<feature type="region of interest" description="Disordered" evidence="1">
    <location>
        <begin position="429"/>
        <end position="456"/>
    </location>
</feature>
<name>A0ABR9P2A6_9ACTN</name>